<dbReference type="HOGENOM" id="CLU_893864_0_0_6"/>
<gene>
    <name evidence="1" type="ORF">H744_2c0073</name>
</gene>
<keyword evidence="2" id="KW-1185">Reference proteome</keyword>
<reference evidence="1 2" key="1">
    <citation type="submission" date="2013-05" db="EMBL/GenBank/DDBJ databases">
        <title>Complete genome sequence of the lipase-producing bacterium Photobacterium gaetbulicola Gung47.</title>
        <authorList>
            <person name="Kim Y.-O."/>
        </authorList>
    </citation>
    <scope>NUCLEOTIDE SEQUENCE [LARGE SCALE GENOMIC DNA]</scope>
    <source>
        <strain evidence="1 2">Gung47</strain>
    </source>
</reference>
<dbReference type="AlphaFoldDB" id="A0A0C5WUW6"/>
<dbReference type="EMBL" id="CP005974">
    <property type="protein sequence ID" value="AJR06835.1"/>
    <property type="molecule type" value="Genomic_DNA"/>
</dbReference>
<accession>A0A0C5WUW6</accession>
<organism evidence="1 2">
    <name type="scientific">Photobacterium gaetbulicola Gung47</name>
    <dbReference type="NCBI Taxonomy" id="658445"/>
    <lineage>
        <taxon>Bacteria</taxon>
        <taxon>Pseudomonadati</taxon>
        <taxon>Pseudomonadota</taxon>
        <taxon>Gammaproteobacteria</taxon>
        <taxon>Vibrionales</taxon>
        <taxon>Vibrionaceae</taxon>
        <taxon>Photobacterium</taxon>
    </lineage>
</organism>
<dbReference type="Proteomes" id="UP000032303">
    <property type="component" value="Chromosome 2"/>
</dbReference>
<name>A0A0C5WUW6_9GAMM</name>
<protein>
    <submittedName>
        <fullName evidence="1">Uncharacterized protein</fullName>
    </submittedName>
</protein>
<sequence length="311" mass="34602">MTCLVKAPWNPTLRQRQNKRDTITLAILAVPPALAAAAIPSCHQIYEPFLPAETNHAAILPRGSLVWLFAKQLGYAAQPQDQHLGYGDRKRTDLINMIHAQRQHDQTIHAQSDSSTIREPGTQCRHQVHVDWLGCQSHFLALTVIFFESGQLLVAIGQLVEAIGQLNALEVHLKALGNPTVLRVDLGQCRLRSREVIDKDRALLANVRLDTHTEQQLQQGIAVLLGLGDIGQPQPSSDNLQISHTSFQRADAQHLNKGLLVGHSLGGITFQYQLQQVIHLVHQCMVIEARAVPLQHGEFRVVETPRLFITE</sequence>
<proteinExistence type="predicted"/>
<dbReference type="STRING" id="658445.H744_2c0073"/>
<evidence type="ECO:0000313" key="2">
    <source>
        <dbReference type="Proteomes" id="UP000032303"/>
    </source>
</evidence>
<evidence type="ECO:0000313" key="1">
    <source>
        <dbReference type="EMBL" id="AJR06835.1"/>
    </source>
</evidence>
<dbReference type="KEGG" id="pgb:H744_2c0073"/>